<proteinExistence type="predicted"/>
<evidence type="ECO:0000313" key="1">
    <source>
        <dbReference type="EMBL" id="MBC8572145.1"/>
    </source>
</evidence>
<sequence length="289" mass="34692">MIQNQKRIQIGLFLVTVGILIKAGALGSEQIRQNWIRDQYESELADARLLNGRKKQETLKKLILAYPERAEGYLELLYTFQEDALLDEEEAREYRKIWKEIPEGWRENLEQILQKNPEEYQKVAYESGITCWYYDQSIRGKKDAAQWFQKVTKIPEEVCGDTELYEKSILYGKLGQNREKWKKYDETGENDGLFLLYWEDQKQMLEKQGDQIGMTRLMLWKETLAVWKHYMVELKETGIGQKEEEELLEKMNSELEQVPEQHRRMQEIKDRLLADEQEVREMMRRVYQM</sequence>
<evidence type="ECO:0000313" key="2">
    <source>
        <dbReference type="Proteomes" id="UP000657421"/>
    </source>
</evidence>
<comment type="caution">
    <text evidence="1">The sequence shown here is derived from an EMBL/GenBank/DDBJ whole genome shotgun (WGS) entry which is preliminary data.</text>
</comment>
<reference evidence="1 2" key="1">
    <citation type="submission" date="2020-08" db="EMBL/GenBank/DDBJ databases">
        <title>Genome public.</title>
        <authorList>
            <person name="Liu C."/>
            <person name="Sun Q."/>
        </authorList>
    </citation>
    <scope>NUCLEOTIDE SEQUENCE [LARGE SCALE GENOMIC DNA]</scope>
    <source>
        <strain evidence="1 2">NSJ-46</strain>
    </source>
</reference>
<name>A0ABR7N6W3_9FIRM</name>
<protein>
    <submittedName>
        <fullName evidence="1">Uncharacterized protein</fullName>
    </submittedName>
</protein>
<dbReference type="Proteomes" id="UP000657421">
    <property type="component" value="Unassembled WGS sequence"/>
</dbReference>
<dbReference type="RefSeq" id="WP_249307106.1">
    <property type="nucleotide sequence ID" value="NZ_JACRSZ010000001.1"/>
</dbReference>
<organism evidence="1 2">
    <name type="scientific">Jingyaoa shaoxingensis</name>
    <dbReference type="NCBI Taxonomy" id="2763671"/>
    <lineage>
        <taxon>Bacteria</taxon>
        <taxon>Bacillati</taxon>
        <taxon>Bacillota</taxon>
        <taxon>Clostridia</taxon>
        <taxon>Lachnospirales</taxon>
        <taxon>Lachnospiraceae</taxon>
        <taxon>Jingyaoa</taxon>
    </lineage>
</organism>
<accession>A0ABR7N6W3</accession>
<keyword evidence="2" id="KW-1185">Reference proteome</keyword>
<gene>
    <name evidence="1" type="ORF">H8716_03430</name>
</gene>
<dbReference type="EMBL" id="JACRSZ010000001">
    <property type="protein sequence ID" value="MBC8572145.1"/>
    <property type="molecule type" value="Genomic_DNA"/>
</dbReference>